<evidence type="ECO:0000313" key="2">
    <source>
        <dbReference type="EMBL" id="KAD1943846.1"/>
    </source>
</evidence>
<dbReference type="EMBL" id="SZYD01000312">
    <property type="protein sequence ID" value="KAD1943846.1"/>
    <property type="molecule type" value="Genomic_DNA"/>
</dbReference>
<proteinExistence type="predicted"/>
<sequence>MFTVVVQNWWNLKNNLLLGTDLSASNHGQLSIKPSTETIAIVHLNVNYPIRRGILQADSEHIMALPWHVLGDSDLKVMGVGSLLLIGGYMFLVSPSTNPQATIMMLGSGYITLERTAYGKLSEKLDVHSYGVLLLEIVSKMPNRGMQTSKDMVDPFKRVYTSEKPGTTAPSLALFHFRRASWPASSPPDSLTASHVDAWTSPNTVIYILC</sequence>
<reference evidence="2 3" key="1">
    <citation type="submission" date="2019-05" db="EMBL/GenBank/DDBJ databases">
        <title>Mikania micrantha, genome provides insights into the molecular mechanism of rapid growth.</title>
        <authorList>
            <person name="Liu B."/>
        </authorList>
    </citation>
    <scope>NUCLEOTIDE SEQUENCE [LARGE SCALE GENOMIC DNA]</scope>
    <source>
        <strain evidence="2">NLD-2019</strain>
        <tissue evidence="2">Leaf</tissue>
    </source>
</reference>
<dbReference type="Proteomes" id="UP000326396">
    <property type="component" value="Unassembled WGS sequence"/>
</dbReference>
<dbReference type="Pfam" id="PF07714">
    <property type="entry name" value="PK_Tyr_Ser-Thr"/>
    <property type="match status" value="1"/>
</dbReference>
<dbReference type="InterPro" id="IPR001245">
    <property type="entry name" value="Ser-Thr/Tyr_kinase_cat_dom"/>
</dbReference>
<dbReference type="OrthoDB" id="1193370at2759"/>
<name>A0A5N6LIU2_9ASTR</name>
<evidence type="ECO:0000259" key="1">
    <source>
        <dbReference type="Pfam" id="PF07714"/>
    </source>
</evidence>
<dbReference type="GO" id="GO:0004672">
    <property type="term" value="F:protein kinase activity"/>
    <property type="evidence" value="ECO:0007669"/>
    <property type="project" value="InterPro"/>
</dbReference>
<keyword evidence="3" id="KW-1185">Reference proteome</keyword>
<feature type="domain" description="Serine-threonine/tyrosine-protein kinase catalytic" evidence="1">
    <location>
        <begin position="110"/>
        <end position="172"/>
    </location>
</feature>
<dbReference type="SUPFAM" id="SSF56112">
    <property type="entry name" value="Protein kinase-like (PK-like)"/>
    <property type="match status" value="1"/>
</dbReference>
<gene>
    <name evidence="2" type="ORF">E3N88_42107</name>
</gene>
<dbReference type="InterPro" id="IPR011009">
    <property type="entry name" value="Kinase-like_dom_sf"/>
</dbReference>
<comment type="caution">
    <text evidence="2">The sequence shown here is derived from an EMBL/GenBank/DDBJ whole genome shotgun (WGS) entry which is preliminary data.</text>
</comment>
<accession>A0A5N6LIU2</accession>
<dbReference type="AlphaFoldDB" id="A0A5N6LIU2"/>
<evidence type="ECO:0000313" key="3">
    <source>
        <dbReference type="Proteomes" id="UP000326396"/>
    </source>
</evidence>
<organism evidence="2 3">
    <name type="scientific">Mikania micrantha</name>
    <name type="common">bitter vine</name>
    <dbReference type="NCBI Taxonomy" id="192012"/>
    <lineage>
        <taxon>Eukaryota</taxon>
        <taxon>Viridiplantae</taxon>
        <taxon>Streptophyta</taxon>
        <taxon>Embryophyta</taxon>
        <taxon>Tracheophyta</taxon>
        <taxon>Spermatophyta</taxon>
        <taxon>Magnoliopsida</taxon>
        <taxon>eudicotyledons</taxon>
        <taxon>Gunneridae</taxon>
        <taxon>Pentapetalae</taxon>
        <taxon>asterids</taxon>
        <taxon>campanulids</taxon>
        <taxon>Asterales</taxon>
        <taxon>Asteraceae</taxon>
        <taxon>Asteroideae</taxon>
        <taxon>Heliantheae alliance</taxon>
        <taxon>Eupatorieae</taxon>
        <taxon>Mikania</taxon>
    </lineage>
</organism>
<dbReference type="Gene3D" id="1.10.510.10">
    <property type="entry name" value="Transferase(Phosphotransferase) domain 1"/>
    <property type="match status" value="1"/>
</dbReference>
<protein>
    <recommendedName>
        <fullName evidence="1">Serine-threonine/tyrosine-protein kinase catalytic domain-containing protein</fullName>
    </recommendedName>
</protein>